<feature type="domain" description="Epoxide hydrolase N-terminal" evidence="5">
    <location>
        <begin position="13"/>
        <end position="122"/>
    </location>
</feature>
<gene>
    <name evidence="6" type="ORF">BDN70DRAFT_873854</name>
</gene>
<feature type="active site" description="Nucleophile" evidence="4">
    <location>
        <position position="188"/>
    </location>
</feature>
<dbReference type="GO" id="GO:0097176">
    <property type="term" value="P:epoxide metabolic process"/>
    <property type="evidence" value="ECO:0007669"/>
    <property type="project" value="TreeGrafter"/>
</dbReference>
<keyword evidence="7" id="KW-1185">Reference proteome</keyword>
<evidence type="ECO:0000313" key="6">
    <source>
        <dbReference type="EMBL" id="KAF9483355.1"/>
    </source>
</evidence>
<dbReference type="PANTHER" id="PTHR21661:SF35">
    <property type="entry name" value="EPOXIDE HYDROLASE"/>
    <property type="match status" value="1"/>
</dbReference>
<dbReference type="PANTHER" id="PTHR21661">
    <property type="entry name" value="EPOXIDE HYDROLASE 1-RELATED"/>
    <property type="match status" value="1"/>
</dbReference>
<evidence type="ECO:0000256" key="3">
    <source>
        <dbReference type="ARBA" id="ARBA00022801"/>
    </source>
</evidence>
<dbReference type="InterPro" id="IPR029058">
    <property type="entry name" value="AB_hydrolase_fold"/>
</dbReference>
<accession>A0A9P6D4R8</accession>
<name>A0A9P6D4R8_9AGAR</name>
<protein>
    <submittedName>
        <fullName evidence="6">Alpha/beta-hydrolase</fullName>
    </submittedName>
</protein>
<feature type="active site" description="Proton donor" evidence="4">
    <location>
        <position position="325"/>
    </location>
</feature>
<evidence type="ECO:0000256" key="1">
    <source>
        <dbReference type="ARBA" id="ARBA00010088"/>
    </source>
</evidence>
<evidence type="ECO:0000256" key="4">
    <source>
        <dbReference type="PIRSR" id="PIRSR001112-1"/>
    </source>
</evidence>
<dbReference type="Pfam" id="PF06441">
    <property type="entry name" value="EHN"/>
    <property type="match status" value="1"/>
</dbReference>
<dbReference type="EMBL" id="MU155154">
    <property type="protein sequence ID" value="KAF9483355.1"/>
    <property type="molecule type" value="Genomic_DNA"/>
</dbReference>
<sequence length="409" mass="46178">MPSSITIPPKELTPYKIAVPHEEIHALKQKLALTTLPNEVEGAGRDYGVPLEDIGRLLTRWKFDYDWAEHEKKLNEELPQFQTKIEVGGFGTLNIHFVHKQSKVDGAIPLLFVHGWPGGFFEIRKILPLLTEAKPDQPSFHVVALSLPGFGFSEAPKKIGFGTEQYAEVANKLMLALGYEEYVTQGGDLGYAITRRIASTYGKEHSKAWHTNWQEAPEGGPPCPYKSPLTYLRYLFTPYTAAERAGLERTEWFKKQESGYFTQQSTRPITLGYSLADSPVGLLAWIYEKLVNWTDGYKWDDDEVLTWVSLYWFSTAGPAASINIYYERAHEKGTYSAPTIPQGVSYFPKELVVLPRSWLQTTHLAFENHHEVGGHFAAYEEPELLASDLRKMFGKTGPVYGIVQGHSGY</sequence>
<comment type="similarity">
    <text evidence="1">Belongs to the peptidase S33 family.</text>
</comment>
<dbReference type="InterPro" id="IPR000639">
    <property type="entry name" value="Epox_hydrolase-like"/>
</dbReference>
<dbReference type="SUPFAM" id="SSF53474">
    <property type="entry name" value="alpha/beta-Hydrolases"/>
    <property type="match status" value="1"/>
</dbReference>
<dbReference type="InterPro" id="IPR010497">
    <property type="entry name" value="Epoxide_hydro_N"/>
</dbReference>
<comment type="caution">
    <text evidence="6">The sequence shown here is derived from an EMBL/GenBank/DDBJ whole genome shotgun (WGS) entry which is preliminary data.</text>
</comment>
<feature type="active site" description="Proton acceptor" evidence="4">
    <location>
        <position position="375"/>
    </location>
</feature>
<organism evidence="6 7">
    <name type="scientific">Pholiota conissans</name>
    <dbReference type="NCBI Taxonomy" id="109636"/>
    <lineage>
        <taxon>Eukaryota</taxon>
        <taxon>Fungi</taxon>
        <taxon>Dikarya</taxon>
        <taxon>Basidiomycota</taxon>
        <taxon>Agaricomycotina</taxon>
        <taxon>Agaricomycetes</taxon>
        <taxon>Agaricomycetidae</taxon>
        <taxon>Agaricales</taxon>
        <taxon>Agaricineae</taxon>
        <taxon>Strophariaceae</taxon>
        <taxon>Pholiota</taxon>
    </lineage>
</organism>
<keyword evidence="2" id="KW-0058">Aromatic hydrocarbons catabolism</keyword>
<reference evidence="6" key="1">
    <citation type="submission" date="2020-11" db="EMBL/GenBank/DDBJ databases">
        <authorList>
            <consortium name="DOE Joint Genome Institute"/>
            <person name="Ahrendt S."/>
            <person name="Riley R."/>
            <person name="Andreopoulos W."/>
            <person name="Labutti K."/>
            <person name="Pangilinan J."/>
            <person name="Ruiz-Duenas F.J."/>
            <person name="Barrasa J.M."/>
            <person name="Sanchez-Garcia M."/>
            <person name="Camarero S."/>
            <person name="Miyauchi S."/>
            <person name="Serrano A."/>
            <person name="Linde D."/>
            <person name="Babiker R."/>
            <person name="Drula E."/>
            <person name="Ayuso-Fernandez I."/>
            <person name="Pacheco R."/>
            <person name="Padilla G."/>
            <person name="Ferreira P."/>
            <person name="Barriuso J."/>
            <person name="Kellner H."/>
            <person name="Castanera R."/>
            <person name="Alfaro M."/>
            <person name="Ramirez L."/>
            <person name="Pisabarro A.G."/>
            <person name="Kuo A."/>
            <person name="Tritt A."/>
            <person name="Lipzen A."/>
            <person name="He G."/>
            <person name="Yan M."/>
            <person name="Ng V."/>
            <person name="Cullen D."/>
            <person name="Martin F."/>
            <person name="Rosso M.-N."/>
            <person name="Henrissat B."/>
            <person name="Hibbett D."/>
            <person name="Martinez A.T."/>
            <person name="Grigoriev I.V."/>
        </authorList>
    </citation>
    <scope>NUCLEOTIDE SEQUENCE</scope>
    <source>
        <strain evidence="6">CIRM-BRFM 674</strain>
    </source>
</reference>
<dbReference type="Gene3D" id="3.40.50.1820">
    <property type="entry name" value="alpha/beta hydrolase"/>
    <property type="match status" value="1"/>
</dbReference>
<dbReference type="InterPro" id="IPR016292">
    <property type="entry name" value="Epoxide_hydrolase"/>
</dbReference>
<dbReference type="OrthoDB" id="7130006at2759"/>
<evidence type="ECO:0000256" key="2">
    <source>
        <dbReference type="ARBA" id="ARBA00022797"/>
    </source>
</evidence>
<dbReference type="GO" id="GO:0004301">
    <property type="term" value="F:epoxide hydrolase activity"/>
    <property type="evidence" value="ECO:0007669"/>
    <property type="project" value="TreeGrafter"/>
</dbReference>
<evidence type="ECO:0000313" key="7">
    <source>
        <dbReference type="Proteomes" id="UP000807469"/>
    </source>
</evidence>
<dbReference type="PIRSF" id="PIRSF001112">
    <property type="entry name" value="Epoxide_hydrolase"/>
    <property type="match status" value="1"/>
</dbReference>
<keyword evidence="3" id="KW-0378">Hydrolase</keyword>
<dbReference type="AlphaFoldDB" id="A0A9P6D4R8"/>
<dbReference type="PRINTS" id="PR00412">
    <property type="entry name" value="EPOXHYDRLASE"/>
</dbReference>
<proteinExistence type="inferred from homology"/>
<dbReference type="Proteomes" id="UP000807469">
    <property type="component" value="Unassembled WGS sequence"/>
</dbReference>
<evidence type="ECO:0000259" key="5">
    <source>
        <dbReference type="Pfam" id="PF06441"/>
    </source>
</evidence>